<evidence type="ECO:0000313" key="1">
    <source>
        <dbReference type="EMBL" id="GEU88681.1"/>
    </source>
</evidence>
<proteinExistence type="predicted"/>
<reference evidence="1" key="1">
    <citation type="journal article" date="2019" name="Sci. Rep.">
        <title>Draft genome of Tanacetum cinerariifolium, the natural source of mosquito coil.</title>
        <authorList>
            <person name="Yamashiro T."/>
            <person name="Shiraishi A."/>
            <person name="Satake H."/>
            <person name="Nakayama K."/>
        </authorList>
    </citation>
    <scope>NUCLEOTIDE SEQUENCE</scope>
</reference>
<dbReference type="AlphaFoldDB" id="A0A6L2NQM0"/>
<comment type="caution">
    <text evidence="1">The sequence shown here is derived from an EMBL/GenBank/DDBJ whole genome shotgun (WGS) entry which is preliminary data.</text>
</comment>
<organism evidence="1">
    <name type="scientific">Tanacetum cinerariifolium</name>
    <name type="common">Dalmatian daisy</name>
    <name type="synonym">Chrysanthemum cinerariifolium</name>
    <dbReference type="NCBI Taxonomy" id="118510"/>
    <lineage>
        <taxon>Eukaryota</taxon>
        <taxon>Viridiplantae</taxon>
        <taxon>Streptophyta</taxon>
        <taxon>Embryophyta</taxon>
        <taxon>Tracheophyta</taxon>
        <taxon>Spermatophyta</taxon>
        <taxon>Magnoliopsida</taxon>
        <taxon>eudicotyledons</taxon>
        <taxon>Gunneridae</taxon>
        <taxon>Pentapetalae</taxon>
        <taxon>asterids</taxon>
        <taxon>campanulids</taxon>
        <taxon>Asterales</taxon>
        <taxon>Asteraceae</taxon>
        <taxon>Asteroideae</taxon>
        <taxon>Anthemideae</taxon>
        <taxon>Anthemidinae</taxon>
        <taxon>Tanacetum</taxon>
    </lineage>
</organism>
<dbReference type="EMBL" id="BKCJ010009800">
    <property type="protein sequence ID" value="GEU88681.1"/>
    <property type="molecule type" value="Genomic_DNA"/>
</dbReference>
<sequence length="302" mass="34902">MHDANMFGVDDLEVTAANVEDSVAPTTTTTADVDDELTLEKSLITIKVAKPKDKGKAKMIEPGKPLKKKDQITLDEEVARKLEAKMRAKIEKEEREKYFAAKRAEEIRNKLPIKVQQKSLVCTYMKNMEGFKQKDFKGKRFDDIKKIFDKVYKRVNTFVDMDTKNVEKSLKKTQAKSSSIRAGEELEQESAKKLKLAEQEQAKVADDYTTELKRCLEIVPEDDDDVEIEVTPLSSKSPTIVDYKICRERKKSYFKIIRADRNSQNYLTFGTMFKNFNREDLEVLRSIVKERFKKTKPVHVTP</sequence>
<name>A0A6L2NQM0_TANCI</name>
<accession>A0A6L2NQM0</accession>
<protein>
    <submittedName>
        <fullName evidence="1">Uncharacterized protein</fullName>
    </submittedName>
</protein>
<gene>
    <name evidence="1" type="ORF">Tci_060659</name>
</gene>